<organism evidence="1 2">
    <name type="scientific">Pleurodeles waltl</name>
    <name type="common">Iberian ribbed newt</name>
    <dbReference type="NCBI Taxonomy" id="8319"/>
    <lineage>
        <taxon>Eukaryota</taxon>
        <taxon>Metazoa</taxon>
        <taxon>Chordata</taxon>
        <taxon>Craniata</taxon>
        <taxon>Vertebrata</taxon>
        <taxon>Euteleostomi</taxon>
        <taxon>Amphibia</taxon>
        <taxon>Batrachia</taxon>
        <taxon>Caudata</taxon>
        <taxon>Salamandroidea</taxon>
        <taxon>Salamandridae</taxon>
        <taxon>Pleurodelinae</taxon>
        <taxon>Pleurodeles</taxon>
    </lineage>
</organism>
<dbReference type="Proteomes" id="UP001066276">
    <property type="component" value="Chromosome 2_1"/>
</dbReference>
<reference evidence="1" key="1">
    <citation type="journal article" date="2022" name="bioRxiv">
        <title>Sequencing and chromosome-scale assembly of the giantPleurodeles waltlgenome.</title>
        <authorList>
            <person name="Brown T."/>
            <person name="Elewa A."/>
            <person name="Iarovenko S."/>
            <person name="Subramanian E."/>
            <person name="Araus A.J."/>
            <person name="Petzold A."/>
            <person name="Susuki M."/>
            <person name="Suzuki K.-i.T."/>
            <person name="Hayashi T."/>
            <person name="Toyoda A."/>
            <person name="Oliveira C."/>
            <person name="Osipova E."/>
            <person name="Leigh N.D."/>
            <person name="Simon A."/>
            <person name="Yun M.H."/>
        </authorList>
    </citation>
    <scope>NUCLEOTIDE SEQUENCE</scope>
    <source>
        <strain evidence="1">20211129_DDA</strain>
        <tissue evidence="1">Liver</tissue>
    </source>
</reference>
<accession>A0AAV7VCL6</accession>
<evidence type="ECO:0000313" key="1">
    <source>
        <dbReference type="EMBL" id="KAJ1197903.1"/>
    </source>
</evidence>
<dbReference type="EMBL" id="JANPWB010000003">
    <property type="protein sequence ID" value="KAJ1197903.1"/>
    <property type="molecule type" value="Genomic_DNA"/>
</dbReference>
<sequence>MQGRSPLLVLDGGTWTALMLCGEGLHEVSPCLPWAAGAEDAPLLMLGASLDPGQPNCAAPPTHWEMNGAWRLCGDRVALILEGGDNMQSIRGTPLPLARP</sequence>
<protein>
    <submittedName>
        <fullName evidence="1">Uncharacterized protein</fullName>
    </submittedName>
</protein>
<proteinExistence type="predicted"/>
<evidence type="ECO:0000313" key="2">
    <source>
        <dbReference type="Proteomes" id="UP001066276"/>
    </source>
</evidence>
<gene>
    <name evidence="1" type="ORF">NDU88_001747</name>
</gene>
<comment type="caution">
    <text evidence="1">The sequence shown here is derived from an EMBL/GenBank/DDBJ whole genome shotgun (WGS) entry which is preliminary data.</text>
</comment>
<keyword evidence="2" id="KW-1185">Reference proteome</keyword>
<name>A0AAV7VCL6_PLEWA</name>
<dbReference type="AlphaFoldDB" id="A0AAV7VCL6"/>